<proteinExistence type="predicted"/>
<evidence type="ECO:0000313" key="3">
    <source>
        <dbReference type="Proteomes" id="UP000009183"/>
    </source>
</evidence>
<name>D7U9X8_VITVI</name>
<evidence type="ECO:0000256" key="1">
    <source>
        <dbReference type="SAM" id="Phobius"/>
    </source>
</evidence>
<evidence type="ECO:0000313" key="2">
    <source>
        <dbReference type="EMBL" id="CBI39542.3"/>
    </source>
</evidence>
<protein>
    <submittedName>
        <fullName evidence="2">Uncharacterized protein</fullName>
    </submittedName>
</protein>
<gene>
    <name evidence="2" type="ordered locus">VIT_14s0060g01900</name>
</gene>
<dbReference type="HOGENOM" id="CLU_1558027_0_0_1"/>
<dbReference type="GO" id="GO:0008643">
    <property type="term" value="P:carbohydrate transport"/>
    <property type="evidence" value="ECO:0000318"/>
    <property type="project" value="GO_Central"/>
</dbReference>
<keyword evidence="1" id="KW-0472">Membrane</keyword>
<accession>D7U9X8</accession>
<dbReference type="InParanoid" id="D7U9X8"/>
<organism evidence="2 3">
    <name type="scientific">Vitis vinifera</name>
    <name type="common">Grape</name>
    <dbReference type="NCBI Taxonomy" id="29760"/>
    <lineage>
        <taxon>Eukaryota</taxon>
        <taxon>Viridiplantae</taxon>
        <taxon>Streptophyta</taxon>
        <taxon>Embryophyta</taxon>
        <taxon>Tracheophyta</taxon>
        <taxon>Spermatophyta</taxon>
        <taxon>Magnoliopsida</taxon>
        <taxon>eudicotyledons</taxon>
        <taxon>Gunneridae</taxon>
        <taxon>Pentapetalae</taxon>
        <taxon>rosids</taxon>
        <taxon>Vitales</taxon>
        <taxon>Vitaceae</taxon>
        <taxon>Viteae</taxon>
        <taxon>Vitis</taxon>
    </lineage>
</organism>
<dbReference type="AlphaFoldDB" id="D7U9X8"/>
<dbReference type="GO" id="GO:0016020">
    <property type="term" value="C:membrane"/>
    <property type="evidence" value="ECO:0000318"/>
    <property type="project" value="GO_Central"/>
</dbReference>
<keyword evidence="3" id="KW-1185">Reference proteome</keyword>
<reference evidence="3" key="1">
    <citation type="journal article" date="2007" name="Nature">
        <title>The grapevine genome sequence suggests ancestral hexaploidization in major angiosperm phyla.</title>
        <authorList>
            <consortium name="The French-Italian Public Consortium for Grapevine Genome Characterization."/>
            <person name="Jaillon O."/>
            <person name="Aury J.-M."/>
            <person name="Noel B."/>
            <person name="Policriti A."/>
            <person name="Clepet C."/>
            <person name="Casagrande A."/>
            <person name="Choisne N."/>
            <person name="Aubourg S."/>
            <person name="Vitulo N."/>
            <person name="Jubin C."/>
            <person name="Vezzi A."/>
            <person name="Legeai F."/>
            <person name="Hugueney P."/>
            <person name="Dasilva C."/>
            <person name="Horner D."/>
            <person name="Mica E."/>
            <person name="Jublot D."/>
            <person name="Poulain J."/>
            <person name="Bruyere C."/>
            <person name="Billault A."/>
            <person name="Segurens B."/>
            <person name="Gouyvenoux M."/>
            <person name="Ugarte E."/>
            <person name="Cattonaro F."/>
            <person name="Anthouard V."/>
            <person name="Vico V."/>
            <person name="Del Fabbro C."/>
            <person name="Alaux M."/>
            <person name="Di Gaspero G."/>
            <person name="Dumas V."/>
            <person name="Felice N."/>
            <person name="Paillard S."/>
            <person name="Juman I."/>
            <person name="Moroldo M."/>
            <person name="Scalabrin S."/>
            <person name="Canaguier A."/>
            <person name="Le Clainche I."/>
            <person name="Malacrida G."/>
            <person name="Durand E."/>
            <person name="Pesole G."/>
            <person name="Laucou V."/>
            <person name="Chatelet P."/>
            <person name="Merdinoglu D."/>
            <person name="Delledonne M."/>
            <person name="Pezzotti M."/>
            <person name="Lecharny A."/>
            <person name="Scarpelli C."/>
            <person name="Artiguenave F."/>
            <person name="Pe M.E."/>
            <person name="Valle G."/>
            <person name="Morgante M."/>
            <person name="Caboche M."/>
            <person name="Adam-Blondon A.-F."/>
            <person name="Weissenbach J."/>
            <person name="Quetier F."/>
            <person name="Wincker P."/>
        </authorList>
    </citation>
    <scope>NUCLEOTIDE SEQUENCE [LARGE SCALE GENOMIC DNA]</scope>
    <source>
        <strain evidence="3">cv. Pinot noir / PN40024</strain>
    </source>
</reference>
<feature type="transmembrane region" description="Helical" evidence="1">
    <location>
        <begin position="120"/>
        <end position="142"/>
    </location>
</feature>
<dbReference type="PaxDb" id="29760-VIT_14s0060g01900.t01"/>
<dbReference type="GO" id="GO:0051119">
    <property type="term" value="F:sugar transmembrane transporter activity"/>
    <property type="evidence" value="ECO:0000318"/>
    <property type="project" value="GO_Central"/>
</dbReference>
<sequence length="172" mass="19756">MIKMNLYHIIVFVRGDLLWSHKARNVPASHYQWPWGTHPACLCCLVPHICTSKNKGQDRYTCWGFGCGVSSSSISRHSIHNAWRFTDRCSRVYSCRHNYSHVCFTFCGYKRVVMTKSVEYMPFLLSFSLSSSVLIWTCYAILELKVIQLFLNNLAARFSIKDPGDLSCPNSS</sequence>
<keyword evidence="1" id="KW-0812">Transmembrane</keyword>
<keyword evidence="1" id="KW-1133">Transmembrane helix</keyword>
<dbReference type="Proteomes" id="UP000009183">
    <property type="component" value="Chromosome 14"/>
</dbReference>
<dbReference type="EMBL" id="FN596746">
    <property type="protein sequence ID" value="CBI39542.3"/>
    <property type="molecule type" value="Genomic_DNA"/>
</dbReference>
<dbReference type="STRING" id="29760.D7U9X8"/>